<sequence>MQTGGEYSLQQERQWMMKRKSTMRILKIPLNRRRKHQTQRNHSQRNRNHRQPQDYLKSRIGSTHYWLGLSDSETEGSWKWLDGRPVEPRFWNSGEPNDAANDEDCGKVTSSKLNDVPCNSEEHWICEIKL</sequence>
<evidence type="ECO:0000256" key="2">
    <source>
        <dbReference type="SAM" id="MobiDB-lite"/>
    </source>
</evidence>
<proteinExistence type="predicted"/>
<dbReference type="PANTHER" id="PTHR22801">
    <property type="entry name" value="LITHOSTATHINE"/>
    <property type="match status" value="1"/>
</dbReference>
<dbReference type="PANTHER" id="PTHR22801:SF63">
    <property type="entry name" value="C-TYPE LECTIN DOMAIN-CONTAINING PROTEIN"/>
    <property type="match status" value="1"/>
</dbReference>
<accession>A0AAD8FQH3</accession>
<reference evidence="4" key="1">
    <citation type="submission" date="2022-02" db="EMBL/GenBank/DDBJ databases">
        <title>Atlantic sturgeon de novo genome assembly.</title>
        <authorList>
            <person name="Stock M."/>
            <person name="Klopp C."/>
            <person name="Guiguen Y."/>
            <person name="Cabau C."/>
            <person name="Parinello H."/>
            <person name="Santidrian Yebra-Pimentel E."/>
            <person name="Kuhl H."/>
            <person name="Dirks R.P."/>
            <person name="Guessner J."/>
            <person name="Wuertz S."/>
            <person name="Du K."/>
            <person name="Schartl M."/>
        </authorList>
    </citation>
    <scope>NUCLEOTIDE SEQUENCE</scope>
    <source>
        <strain evidence="4">STURGEONOMICS-FGT-2020</strain>
        <tissue evidence="4">Whole blood</tissue>
    </source>
</reference>
<name>A0AAD8FQH3_ACIOX</name>
<evidence type="ECO:0000313" key="4">
    <source>
        <dbReference type="EMBL" id="KAK1139261.1"/>
    </source>
</evidence>
<feature type="compositionally biased region" description="Basic residues" evidence="2">
    <location>
        <begin position="30"/>
        <end position="50"/>
    </location>
</feature>
<dbReference type="InterPro" id="IPR050801">
    <property type="entry name" value="Ca-Dep_Lectins_ImmuneDev"/>
</dbReference>
<dbReference type="SUPFAM" id="SSF56436">
    <property type="entry name" value="C-type lectin-like"/>
    <property type="match status" value="1"/>
</dbReference>
<evidence type="ECO:0000259" key="3">
    <source>
        <dbReference type="PROSITE" id="PS50041"/>
    </source>
</evidence>
<evidence type="ECO:0000256" key="1">
    <source>
        <dbReference type="ARBA" id="ARBA00023157"/>
    </source>
</evidence>
<dbReference type="SMART" id="SM00034">
    <property type="entry name" value="CLECT"/>
    <property type="match status" value="1"/>
</dbReference>
<keyword evidence="1" id="KW-1015">Disulfide bond</keyword>
<dbReference type="AlphaFoldDB" id="A0AAD8FQH3"/>
<organism evidence="4 5">
    <name type="scientific">Acipenser oxyrinchus oxyrinchus</name>
    <dbReference type="NCBI Taxonomy" id="40147"/>
    <lineage>
        <taxon>Eukaryota</taxon>
        <taxon>Metazoa</taxon>
        <taxon>Chordata</taxon>
        <taxon>Craniata</taxon>
        <taxon>Vertebrata</taxon>
        <taxon>Euteleostomi</taxon>
        <taxon>Actinopterygii</taxon>
        <taxon>Chondrostei</taxon>
        <taxon>Acipenseriformes</taxon>
        <taxon>Acipenseridae</taxon>
        <taxon>Acipenser</taxon>
    </lineage>
</organism>
<evidence type="ECO:0000313" key="5">
    <source>
        <dbReference type="Proteomes" id="UP001230051"/>
    </source>
</evidence>
<dbReference type="Proteomes" id="UP001230051">
    <property type="component" value="Unassembled WGS sequence"/>
</dbReference>
<dbReference type="InterPro" id="IPR016186">
    <property type="entry name" value="C-type_lectin-like/link_sf"/>
</dbReference>
<dbReference type="InterPro" id="IPR001304">
    <property type="entry name" value="C-type_lectin-like"/>
</dbReference>
<dbReference type="PROSITE" id="PS50041">
    <property type="entry name" value="C_TYPE_LECTIN_2"/>
    <property type="match status" value="1"/>
</dbReference>
<dbReference type="InterPro" id="IPR016187">
    <property type="entry name" value="CTDL_fold"/>
</dbReference>
<dbReference type="PROSITE" id="PS00615">
    <property type="entry name" value="C_TYPE_LECTIN_1"/>
    <property type="match status" value="1"/>
</dbReference>
<gene>
    <name evidence="4" type="primary">CLEC4M</name>
    <name evidence="4" type="ORF">AOXY_G37630</name>
</gene>
<protein>
    <submittedName>
        <fullName evidence="4">Hepatic lectin-like</fullName>
    </submittedName>
</protein>
<dbReference type="EMBL" id="JAGXEW010000459">
    <property type="protein sequence ID" value="KAK1139261.1"/>
    <property type="molecule type" value="Genomic_DNA"/>
</dbReference>
<dbReference type="InterPro" id="IPR018378">
    <property type="entry name" value="C-type_lectin_CS"/>
</dbReference>
<comment type="caution">
    <text evidence="4">The sequence shown here is derived from an EMBL/GenBank/DDBJ whole genome shotgun (WGS) entry which is preliminary data.</text>
</comment>
<dbReference type="Gene3D" id="3.10.100.10">
    <property type="entry name" value="Mannose-Binding Protein A, subunit A"/>
    <property type="match status" value="1"/>
</dbReference>
<feature type="domain" description="C-type lectin" evidence="3">
    <location>
        <begin position="51"/>
        <end position="127"/>
    </location>
</feature>
<keyword evidence="5" id="KW-1185">Reference proteome</keyword>
<dbReference type="Pfam" id="PF00059">
    <property type="entry name" value="Lectin_C"/>
    <property type="match status" value="1"/>
</dbReference>
<feature type="region of interest" description="Disordered" evidence="2">
    <location>
        <begin position="26"/>
        <end position="55"/>
    </location>
</feature>